<dbReference type="Pfam" id="PF13487">
    <property type="entry name" value="HD_5"/>
    <property type="match status" value="1"/>
</dbReference>
<feature type="transmembrane region" description="Helical" evidence="1">
    <location>
        <begin position="111"/>
        <end position="129"/>
    </location>
</feature>
<evidence type="ECO:0000259" key="2">
    <source>
        <dbReference type="PROSITE" id="PS51832"/>
    </source>
</evidence>
<keyword evidence="1" id="KW-0812">Transmembrane</keyword>
<sequence>MNIPPNAANGKKAPYPFWALAGFLYGAILAVGAGQVSWMHMLPILLLTLLLDLFPIRLISGEEFGAGLIGFLSLLIGFGLYTALLGVFISCLANESRQCGFRPASFDPVRWLVRLGIYTLSTCGAALALQGLHAVWTDAPLYAQAAAAALMFEAVRLPLDAGMRKMLSGKALLSGVRERLKEALVPILLCVVVIPHFLRNLLEKEMLGDLIYTGLLLFFILYFSGVYIREVAGWRRTFERFSLLFESRLSPDLEGHGIRTGVIADHLLERLSYPRKKKRVFIQAAIQHDIGKSALPAYLFTKRGALSLSEEDEYRSHSEKGAEIVRTLIEDDRAALWVRHHHECWDGRGFPAGLRGKNIPYESRILALSSRLDHLLRREGDDQAVCAYVAKLSGREIDPALAAQVDLHFVQTARERLELRGLVSGPLQENGNKRSTLPEQAEEARAVLAEEQGSFVGLSTMLKLGADGLLYGLEQPELEAPIVRLARRAEADQTSFYELLSCESRTYEAHFYPENREVRIALTDITPALAYRERLRTETLSAYREIISALSEGRVRLCETDGELLARLGARLDSVTVAGKADIGRSRDLAASYMEAGDPKRLMQVKLAVSEAATNMLKHALGGEVTVFARENVLQIFVRDEGSGIALHDLPKTFVVSGYSSKRSLGRGFGLMYASTDRIFLYTDSDGTRLLLEFDGISGRANGSRGRALFESSSQIPS</sequence>
<dbReference type="PROSITE" id="PS51832">
    <property type="entry name" value="HD_GYP"/>
    <property type="match status" value="1"/>
</dbReference>
<feature type="transmembrane region" description="Helical" evidence="1">
    <location>
        <begin position="180"/>
        <end position="198"/>
    </location>
</feature>
<dbReference type="Gene3D" id="1.10.3210.10">
    <property type="entry name" value="Hypothetical protein af1432"/>
    <property type="match status" value="1"/>
</dbReference>
<reference evidence="3 4" key="1">
    <citation type="submission" date="2020-01" db="EMBL/GenBank/DDBJ databases">
        <title>Polyphasic characterisation and genomic insights into a novel alkali tolerant bacterium VR-M41.</title>
        <authorList>
            <person name="Vemuluri V.R."/>
        </authorList>
    </citation>
    <scope>NUCLEOTIDE SEQUENCE [LARGE SCALE GENOMIC DNA]</scope>
    <source>
        <strain evidence="3 4">VR-M41</strain>
    </source>
</reference>
<dbReference type="Proteomes" id="UP000800303">
    <property type="component" value="Unassembled WGS sequence"/>
</dbReference>
<accession>A0ABX0EYH0</accession>
<keyword evidence="1" id="KW-1133">Transmembrane helix</keyword>
<protein>
    <submittedName>
        <fullName evidence="3">HD domain-containing protein</fullName>
    </submittedName>
</protein>
<evidence type="ECO:0000256" key="1">
    <source>
        <dbReference type="SAM" id="Phobius"/>
    </source>
</evidence>
<evidence type="ECO:0000313" key="3">
    <source>
        <dbReference type="EMBL" id="NGZ73792.1"/>
    </source>
</evidence>
<keyword evidence="1" id="KW-0472">Membrane</keyword>
<proteinExistence type="predicted"/>
<dbReference type="EMBL" id="JAAFGS010000001">
    <property type="protein sequence ID" value="NGZ73792.1"/>
    <property type="molecule type" value="Genomic_DNA"/>
</dbReference>
<dbReference type="PANTHER" id="PTHR43155">
    <property type="entry name" value="CYCLIC DI-GMP PHOSPHODIESTERASE PA4108-RELATED"/>
    <property type="match status" value="1"/>
</dbReference>
<dbReference type="InterPro" id="IPR036890">
    <property type="entry name" value="HATPase_C_sf"/>
</dbReference>
<feature type="transmembrane region" description="Helical" evidence="1">
    <location>
        <begin position="66"/>
        <end position="90"/>
    </location>
</feature>
<evidence type="ECO:0000313" key="4">
    <source>
        <dbReference type="Proteomes" id="UP000800303"/>
    </source>
</evidence>
<dbReference type="SUPFAM" id="SSF55874">
    <property type="entry name" value="ATPase domain of HSP90 chaperone/DNA topoisomerase II/histidine kinase"/>
    <property type="match status" value="1"/>
</dbReference>
<organism evidence="3 4">
    <name type="scientific">Saccharibacillus alkalitolerans</name>
    <dbReference type="NCBI Taxonomy" id="2705290"/>
    <lineage>
        <taxon>Bacteria</taxon>
        <taxon>Bacillati</taxon>
        <taxon>Bacillota</taxon>
        <taxon>Bacilli</taxon>
        <taxon>Bacillales</taxon>
        <taxon>Paenibacillaceae</taxon>
        <taxon>Saccharibacillus</taxon>
    </lineage>
</organism>
<dbReference type="Pfam" id="PF13581">
    <property type="entry name" value="HATPase_c_2"/>
    <property type="match status" value="1"/>
</dbReference>
<comment type="caution">
    <text evidence="3">The sequence shown here is derived from an EMBL/GenBank/DDBJ whole genome shotgun (WGS) entry which is preliminary data.</text>
</comment>
<dbReference type="InterPro" id="IPR037522">
    <property type="entry name" value="HD_GYP_dom"/>
</dbReference>
<feature type="transmembrane region" description="Helical" evidence="1">
    <location>
        <begin position="15"/>
        <end position="34"/>
    </location>
</feature>
<feature type="transmembrane region" description="Helical" evidence="1">
    <location>
        <begin position="210"/>
        <end position="228"/>
    </location>
</feature>
<name>A0ABX0EYH0_9BACL</name>
<feature type="transmembrane region" description="Helical" evidence="1">
    <location>
        <begin position="41"/>
        <end position="60"/>
    </location>
</feature>
<keyword evidence="4" id="KW-1185">Reference proteome</keyword>
<dbReference type="InterPro" id="IPR003607">
    <property type="entry name" value="HD/PDEase_dom"/>
</dbReference>
<dbReference type="SUPFAM" id="SSF109604">
    <property type="entry name" value="HD-domain/PDEase-like"/>
    <property type="match status" value="1"/>
</dbReference>
<gene>
    <name evidence="3" type="ORF">GYN08_00575</name>
</gene>
<feature type="domain" description="HD-GYP" evidence="2">
    <location>
        <begin position="231"/>
        <end position="421"/>
    </location>
</feature>
<dbReference type="Gene3D" id="3.30.565.10">
    <property type="entry name" value="Histidine kinase-like ATPase, C-terminal domain"/>
    <property type="match status" value="1"/>
</dbReference>
<dbReference type="InterPro" id="IPR003594">
    <property type="entry name" value="HATPase_dom"/>
</dbReference>
<dbReference type="PANTHER" id="PTHR43155:SF2">
    <property type="entry name" value="CYCLIC DI-GMP PHOSPHODIESTERASE PA4108"/>
    <property type="match status" value="1"/>
</dbReference>
<dbReference type="CDD" id="cd00077">
    <property type="entry name" value="HDc"/>
    <property type="match status" value="1"/>
</dbReference>
<dbReference type="RefSeq" id="WP_166271501.1">
    <property type="nucleotide sequence ID" value="NZ_JAAFGS010000001.1"/>
</dbReference>